<dbReference type="PROSITE" id="PS51900">
    <property type="entry name" value="CB"/>
    <property type="match status" value="1"/>
</dbReference>
<name>A0A841L5F2_9FIRM</name>
<gene>
    <name evidence="9" type="ORF">HNQ80_003668</name>
</gene>
<dbReference type="Pfam" id="PF00589">
    <property type="entry name" value="Phage_integrase"/>
    <property type="match status" value="1"/>
</dbReference>
<evidence type="ECO:0000256" key="3">
    <source>
        <dbReference type="ARBA" id="ARBA00022908"/>
    </source>
</evidence>
<comment type="similarity">
    <text evidence="2">Belongs to the 'phage' integrase family.</text>
</comment>
<evidence type="ECO:0000313" key="10">
    <source>
        <dbReference type="Proteomes" id="UP000579281"/>
    </source>
</evidence>
<feature type="domain" description="Tyr recombinase" evidence="7">
    <location>
        <begin position="185"/>
        <end position="393"/>
    </location>
</feature>
<dbReference type="InterPro" id="IPR044068">
    <property type="entry name" value="CB"/>
</dbReference>
<organism evidence="9 10">
    <name type="scientific">Anaerosolibacter carboniphilus</name>
    <dbReference type="NCBI Taxonomy" id="1417629"/>
    <lineage>
        <taxon>Bacteria</taxon>
        <taxon>Bacillati</taxon>
        <taxon>Bacillota</taxon>
        <taxon>Clostridia</taxon>
        <taxon>Peptostreptococcales</taxon>
        <taxon>Thermotaleaceae</taxon>
        <taxon>Anaerosolibacter</taxon>
    </lineage>
</organism>
<proteinExistence type="inferred from homology"/>
<evidence type="ECO:0000256" key="6">
    <source>
        <dbReference type="PROSITE-ProRule" id="PRU01248"/>
    </source>
</evidence>
<dbReference type="CDD" id="cd01189">
    <property type="entry name" value="INT_ICEBs1_C_like"/>
    <property type="match status" value="1"/>
</dbReference>
<dbReference type="RefSeq" id="WP_184312044.1">
    <property type="nucleotide sequence ID" value="NZ_JACHEN010000025.1"/>
</dbReference>
<dbReference type="Gene3D" id="1.10.443.10">
    <property type="entry name" value="Intergrase catalytic core"/>
    <property type="match status" value="1"/>
</dbReference>
<dbReference type="GO" id="GO:0015074">
    <property type="term" value="P:DNA integration"/>
    <property type="evidence" value="ECO:0007669"/>
    <property type="project" value="UniProtKB-KW"/>
</dbReference>
<feature type="domain" description="Core-binding (CB)" evidence="8">
    <location>
        <begin position="74"/>
        <end position="155"/>
    </location>
</feature>
<keyword evidence="3" id="KW-0229">DNA integration</keyword>
<comment type="function">
    <text evidence="1">Site-specific tyrosine recombinase, which acts by catalyzing the cutting and rejoining of the recombining DNA molecules.</text>
</comment>
<evidence type="ECO:0000256" key="2">
    <source>
        <dbReference type="ARBA" id="ARBA00008857"/>
    </source>
</evidence>
<keyword evidence="4 6" id="KW-0238">DNA-binding</keyword>
<dbReference type="PROSITE" id="PS51898">
    <property type="entry name" value="TYR_RECOMBINASE"/>
    <property type="match status" value="1"/>
</dbReference>
<evidence type="ECO:0000259" key="7">
    <source>
        <dbReference type="PROSITE" id="PS51898"/>
    </source>
</evidence>
<evidence type="ECO:0000259" key="8">
    <source>
        <dbReference type="PROSITE" id="PS51900"/>
    </source>
</evidence>
<dbReference type="InterPro" id="IPR002104">
    <property type="entry name" value="Integrase_catalytic"/>
</dbReference>
<dbReference type="GO" id="GO:0006310">
    <property type="term" value="P:DNA recombination"/>
    <property type="evidence" value="ECO:0007669"/>
    <property type="project" value="UniProtKB-KW"/>
</dbReference>
<dbReference type="Pfam" id="PF14657">
    <property type="entry name" value="Arm-DNA-bind_4"/>
    <property type="match status" value="1"/>
</dbReference>
<dbReference type="InterPro" id="IPR050090">
    <property type="entry name" value="Tyrosine_recombinase_XerCD"/>
</dbReference>
<dbReference type="EMBL" id="JACHEN010000025">
    <property type="protein sequence ID" value="MBB6217545.1"/>
    <property type="molecule type" value="Genomic_DNA"/>
</dbReference>
<dbReference type="InterPro" id="IPR011010">
    <property type="entry name" value="DNA_brk_join_enz"/>
</dbReference>
<dbReference type="SUPFAM" id="SSF56349">
    <property type="entry name" value="DNA breaking-rejoining enzymes"/>
    <property type="match status" value="1"/>
</dbReference>
<dbReference type="InterPro" id="IPR028259">
    <property type="entry name" value="AP2-like_int_N"/>
</dbReference>
<dbReference type="PANTHER" id="PTHR30349:SF64">
    <property type="entry name" value="PROPHAGE INTEGRASE INTD-RELATED"/>
    <property type="match status" value="1"/>
</dbReference>
<evidence type="ECO:0000256" key="1">
    <source>
        <dbReference type="ARBA" id="ARBA00003283"/>
    </source>
</evidence>
<dbReference type="Gene3D" id="1.10.150.130">
    <property type="match status" value="1"/>
</dbReference>
<dbReference type="AlphaFoldDB" id="A0A841L5F2"/>
<protein>
    <submittedName>
        <fullName evidence="9">Integrase</fullName>
    </submittedName>
</protein>
<keyword evidence="10" id="KW-1185">Reference proteome</keyword>
<dbReference type="Proteomes" id="UP000579281">
    <property type="component" value="Unassembled WGS sequence"/>
</dbReference>
<evidence type="ECO:0000256" key="5">
    <source>
        <dbReference type="ARBA" id="ARBA00023172"/>
    </source>
</evidence>
<reference evidence="9 10" key="1">
    <citation type="submission" date="2020-08" db="EMBL/GenBank/DDBJ databases">
        <title>Genomic Encyclopedia of Type Strains, Phase IV (KMG-IV): sequencing the most valuable type-strain genomes for metagenomic binning, comparative biology and taxonomic classification.</title>
        <authorList>
            <person name="Goeker M."/>
        </authorList>
    </citation>
    <scope>NUCLEOTIDE SEQUENCE [LARGE SCALE GENOMIC DNA]</scope>
    <source>
        <strain evidence="9 10">DSM 103526</strain>
    </source>
</reference>
<sequence length="402" mass="46641">MKGYFRKRNCTCKKKKCTCGAKWSFTIDIGIDPTTGKRRQKTMSGFTTKEEAERKATEIYYELIQGTYIEEKDITFEEFAHEWIKMYEKSGVKVSTIRVRQHEMGHLIAHYKYVKLKDITRRMYQNCLNSLSEHLAYSTVSGIHTCAKMIFSKAMELDMLKINPTDFAKVPKEQVTVEQLETEEEIPKYLEKDELILFLKTAKEKGMETDYLTFKLLAYTGIRAGELCALKWKDVNMKEHTISITKTWYNPKNQTTNYQLLPPKTKNSKRIIEVDEGLIEDLKKHKAKQAKVKIRHADTWHDGDFVLGKISGKYLGYPELIKVIEARMARLLKLSKLNEALTPHSLRHTHTSLLAEAGVGLQEIMDRLGHRDDDTTRNVYLHVTKTKKKEAAQKFSELMNSL</sequence>
<dbReference type="PANTHER" id="PTHR30349">
    <property type="entry name" value="PHAGE INTEGRASE-RELATED"/>
    <property type="match status" value="1"/>
</dbReference>
<dbReference type="GO" id="GO:0003677">
    <property type="term" value="F:DNA binding"/>
    <property type="evidence" value="ECO:0007669"/>
    <property type="project" value="UniProtKB-UniRule"/>
</dbReference>
<dbReference type="Pfam" id="PF14659">
    <property type="entry name" value="Phage_int_SAM_3"/>
    <property type="match status" value="1"/>
</dbReference>
<comment type="caution">
    <text evidence="9">The sequence shown here is derived from an EMBL/GenBank/DDBJ whole genome shotgun (WGS) entry which is preliminary data.</text>
</comment>
<dbReference type="InterPro" id="IPR013762">
    <property type="entry name" value="Integrase-like_cat_sf"/>
</dbReference>
<dbReference type="InterPro" id="IPR004107">
    <property type="entry name" value="Integrase_SAM-like_N"/>
</dbReference>
<dbReference type="InterPro" id="IPR010998">
    <property type="entry name" value="Integrase_recombinase_N"/>
</dbReference>
<accession>A0A841L5F2</accession>
<evidence type="ECO:0000313" key="9">
    <source>
        <dbReference type="EMBL" id="MBB6217545.1"/>
    </source>
</evidence>
<keyword evidence="5" id="KW-0233">DNA recombination</keyword>
<evidence type="ECO:0000256" key="4">
    <source>
        <dbReference type="ARBA" id="ARBA00023125"/>
    </source>
</evidence>